<dbReference type="Gene3D" id="3.30.70.920">
    <property type="match status" value="1"/>
</dbReference>
<dbReference type="PANTHER" id="PTHR30154:SF34">
    <property type="entry name" value="TRANSCRIPTIONAL REGULATOR AZLB"/>
    <property type="match status" value="1"/>
</dbReference>
<keyword evidence="6" id="KW-1185">Reference proteome</keyword>
<dbReference type="GO" id="GO:0043565">
    <property type="term" value="F:sequence-specific DNA binding"/>
    <property type="evidence" value="ECO:0007669"/>
    <property type="project" value="InterPro"/>
</dbReference>
<feature type="domain" description="HTH asnC-type" evidence="4">
    <location>
        <begin position="11"/>
        <end position="80"/>
    </location>
</feature>
<organism evidence="5 6">
    <name type="scientific">Pseudonocardia thermophila</name>
    <dbReference type="NCBI Taxonomy" id="1848"/>
    <lineage>
        <taxon>Bacteria</taxon>
        <taxon>Bacillati</taxon>
        <taxon>Actinomycetota</taxon>
        <taxon>Actinomycetes</taxon>
        <taxon>Pseudonocardiales</taxon>
        <taxon>Pseudonocardiaceae</taxon>
        <taxon>Pseudonocardia</taxon>
    </lineage>
</organism>
<dbReference type="SMART" id="SM00344">
    <property type="entry name" value="HTH_ASNC"/>
    <property type="match status" value="1"/>
</dbReference>
<dbReference type="SUPFAM" id="SSF54909">
    <property type="entry name" value="Dimeric alpha+beta barrel"/>
    <property type="match status" value="1"/>
</dbReference>
<dbReference type="Pfam" id="PF13412">
    <property type="entry name" value="HTH_24"/>
    <property type="match status" value="1"/>
</dbReference>
<dbReference type="SUPFAM" id="SSF46785">
    <property type="entry name" value="Winged helix' DNA-binding domain"/>
    <property type="match status" value="1"/>
</dbReference>
<keyword evidence="2" id="KW-0238">DNA-binding</keyword>
<gene>
    <name evidence="5" type="ORF">SAMN05443637_10478</name>
</gene>
<dbReference type="InterPro" id="IPR011991">
    <property type="entry name" value="ArsR-like_HTH"/>
</dbReference>
<dbReference type="InterPro" id="IPR000485">
    <property type="entry name" value="AsnC-type_HTH_dom"/>
</dbReference>
<keyword evidence="1" id="KW-0805">Transcription regulation</keyword>
<evidence type="ECO:0000256" key="2">
    <source>
        <dbReference type="ARBA" id="ARBA00023125"/>
    </source>
</evidence>
<name>A0A1M6QYG7_PSETH</name>
<dbReference type="PROSITE" id="PS00519">
    <property type="entry name" value="HTH_ASNC_1"/>
    <property type="match status" value="1"/>
</dbReference>
<evidence type="ECO:0000256" key="3">
    <source>
        <dbReference type="ARBA" id="ARBA00023163"/>
    </source>
</evidence>
<dbReference type="Pfam" id="PF01037">
    <property type="entry name" value="AsnC_trans_reg"/>
    <property type="match status" value="1"/>
</dbReference>
<dbReference type="GO" id="GO:0043200">
    <property type="term" value="P:response to amino acid"/>
    <property type="evidence" value="ECO:0007669"/>
    <property type="project" value="TreeGrafter"/>
</dbReference>
<dbReference type="CDD" id="cd00090">
    <property type="entry name" value="HTH_ARSR"/>
    <property type="match status" value="1"/>
</dbReference>
<dbReference type="PROSITE" id="PS50956">
    <property type="entry name" value="HTH_ASNC_2"/>
    <property type="match status" value="1"/>
</dbReference>
<dbReference type="EMBL" id="FRAP01000004">
    <property type="protein sequence ID" value="SHK25138.1"/>
    <property type="molecule type" value="Genomic_DNA"/>
</dbReference>
<dbReference type="Proteomes" id="UP000184363">
    <property type="component" value="Unassembled WGS sequence"/>
</dbReference>
<protein>
    <submittedName>
        <fullName evidence="5">Transcriptional regulator, AsnC family</fullName>
    </submittedName>
</protein>
<proteinExistence type="predicted"/>
<dbReference type="AlphaFoldDB" id="A0A1M6QYG7"/>
<dbReference type="InterPro" id="IPR036388">
    <property type="entry name" value="WH-like_DNA-bd_sf"/>
</dbReference>
<keyword evidence="3" id="KW-0804">Transcription</keyword>
<evidence type="ECO:0000313" key="5">
    <source>
        <dbReference type="EMBL" id="SHK25138.1"/>
    </source>
</evidence>
<evidence type="ECO:0000256" key="1">
    <source>
        <dbReference type="ARBA" id="ARBA00023015"/>
    </source>
</evidence>
<dbReference type="InterPro" id="IPR019887">
    <property type="entry name" value="Tscrpt_reg_AsnC/Lrp_C"/>
</dbReference>
<reference evidence="5 6" key="1">
    <citation type="submission" date="2016-11" db="EMBL/GenBank/DDBJ databases">
        <authorList>
            <person name="Jaros S."/>
            <person name="Januszkiewicz K."/>
            <person name="Wedrychowicz H."/>
        </authorList>
    </citation>
    <scope>NUCLEOTIDE SEQUENCE [LARGE SCALE GENOMIC DNA]</scope>
    <source>
        <strain evidence="5 6">DSM 43832</strain>
    </source>
</reference>
<dbReference type="InterPro" id="IPR036390">
    <property type="entry name" value="WH_DNA-bd_sf"/>
</dbReference>
<dbReference type="STRING" id="1848.SAMN05443637_10478"/>
<dbReference type="PRINTS" id="PR00033">
    <property type="entry name" value="HTHASNC"/>
</dbReference>
<evidence type="ECO:0000259" key="4">
    <source>
        <dbReference type="PROSITE" id="PS50956"/>
    </source>
</evidence>
<sequence length="149" mass="16513">MCGMAPTNRQLDDLDLRILELLRREGRASMADLGRAVGLSRTAVLARVQRMERSGVIRGYHADVAEPGAATAHRARVGIVHRTTDVAGYVRRLAALPGVSEIETVTGEYDLFVLVTAPTADALDKVLDDISRWRETVRTTTWVVLRRYV</sequence>
<dbReference type="InterPro" id="IPR011008">
    <property type="entry name" value="Dimeric_a/b-barrel"/>
</dbReference>
<dbReference type="InterPro" id="IPR019885">
    <property type="entry name" value="Tscrpt_reg_HTH_AsnC-type_CS"/>
</dbReference>
<dbReference type="Gene3D" id="1.10.10.10">
    <property type="entry name" value="Winged helix-like DNA-binding domain superfamily/Winged helix DNA-binding domain"/>
    <property type="match status" value="1"/>
</dbReference>
<evidence type="ECO:0000313" key="6">
    <source>
        <dbReference type="Proteomes" id="UP000184363"/>
    </source>
</evidence>
<dbReference type="PANTHER" id="PTHR30154">
    <property type="entry name" value="LEUCINE-RESPONSIVE REGULATORY PROTEIN"/>
    <property type="match status" value="1"/>
</dbReference>
<accession>A0A1M6QYG7</accession>
<dbReference type="GO" id="GO:0005829">
    <property type="term" value="C:cytosol"/>
    <property type="evidence" value="ECO:0007669"/>
    <property type="project" value="TreeGrafter"/>
</dbReference>
<dbReference type="InterPro" id="IPR019888">
    <property type="entry name" value="Tscrpt_reg_AsnC-like"/>
</dbReference>